<keyword evidence="2" id="KW-1185">Reference proteome</keyword>
<protein>
    <submittedName>
        <fullName evidence="1">Uncharacterized protein</fullName>
    </submittedName>
</protein>
<dbReference type="Proteomes" id="UP000225379">
    <property type="component" value="Unassembled WGS sequence"/>
</dbReference>
<evidence type="ECO:0000313" key="2">
    <source>
        <dbReference type="Proteomes" id="UP000225379"/>
    </source>
</evidence>
<gene>
    <name evidence="1" type="ORF">CRT60_00575</name>
</gene>
<name>A0A2B8BPK6_9PROT</name>
<dbReference type="AlphaFoldDB" id="A0A2B8BPK6"/>
<sequence length="91" mass="9987">MSSAAEILSRASDIHPRTHLKVDSGVLATLKMLSHASIDIETADLKNLGVNKISTQIILDIFHKEDLFLMGHFGFLGLADTSSDRCCGQYR</sequence>
<comment type="caution">
    <text evidence="1">The sequence shown here is derived from an EMBL/GenBank/DDBJ whole genome shotgun (WGS) entry which is preliminary data.</text>
</comment>
<organism evidence="1 2">
    <name type="scientific">Azospirillum palustre</name>
    <dbReference type="NCBI Taxonomy" id="2044885"/>
    <lineage>
        <taxon>Bacteria</taxon>
        <taxon>Pseudomonadati</taxon>
        <taxon>Pseudomonadota</taxon>
        <taxon>Alphaproteobacteria</taxon>
        <taxon>Rhodospirillales</taxon>
        <taxon>Azospirillaceae</taxon>
        <taxon>Azospirillum</taxon>
    </lineage>
</organism>
<dbReference type="EMBL" id="PDKW01000036">
    <property type="protein sequence ID" value="PGH59167.1"/>
    <property type="molecule type" value="Genomic_DNA"/>
</dbReference>
<evidence type="ECO:0000313" key="1">
    <source>
        <dbReference type="EMBL" id="PGH59167.1"/>
    </source>
</evidence>
<proteinExistence type="predicted"/>
<reference evidence="2" key="1">
    <citation type="submission" date="2017-10" db="EMBL/GenBank/DDBJ databases">
        <authorList>
            <person name="Kravchenko I.K."/>
            <person name="Grouzdev D.S."/>
        </authorList>
    </citation>
    <scope>NUCLEOTIDE SEQUENCE [LARGE SCALE GENOMIC DNA]</scope>
    <source>
        <strain evidence="2">B2</strain>
    </source>
</reference>
<accession>A0A2B8BPK6</accession>